<evidence type="ECO:0000313" key="6">
    <source>
        <dbReference type="EMBL" id="NKE72497.1"/>
    </source>
</evidence>
<proteinExistence type="inferred from homology"/>
<keyword evidence="7" id="KW-1185">Reference proteome</keyword>
<evidence type="ECO:0000256" key="1">
    <source>
        <dbReference type="ARBA" id="ARBA00009986"/>
    </source>
</evidence>
<dbReference type="EMBL" id="VTOW01000003">
    <property type="protein sequence ID" value="NKE72497.1"/>
    <property type="molecule type" value="Genomic_DNA"/>
</dbReference>
<sequence>MYLKVINPYDQKLLIELPFDRGKEVEGKVAGARKAYERWRRLSLEERARRVEQGLKYFRDHADEIARDITLQMGKPLTQARNEVKGFFHRAEYMLSIAKETLAPEILPGKPGFHLRIEHAPLGVVYNIAPWNYPLLTAVNVVVPALLAGNSVLLKHSPLTPLIGRHFEAAFGELDPPNLVTSLILTDREASQLIGDPRINYVAFTGSVATGTKVYQQAAKRLIDAGLELGGKDPAYVAADADLDFAVENIVDGACYNAGQSCCAVERVYVHQTLYKKFIERAREVMKQYQLGNPIDEKTTLGPLARREALPFLESQVKEGVRRGARLLLGGKRVKGMKGNFFEPTLLADVPNHAKVMQEESFGPLVPVLSVKDDGEALARMNESRYGLTASIWTRDRMRVELFARELEAGTVFQNRCDYLDPCLPWTGARESGIGSTLSQYGFYHLTRRKGIHFRAR</sequence>
<feature type="active site" evidence="3">
    <location>
        <position position="228"/>
    </location>
</feature>
<dbReference type="InterPro" id="IPR029510">
    <property type="entry name" value="Ald_DH_CS_GLU"/>
</dbReference>
<dbReference type="SUPFAM" id="SSF53720">
    <property type="entry name" value="ALDH-like"/>
    <property type="match status" value="1"/>
</dbReference>
<reference evidence="6 7" key="1">
    <citation type="journal article" date="2020" name="Nature">
        <title>Bacterial chemolithoautotrophy via manganese oxidation.</title>
        <authorList>
            <person name="Yu H."/>
            <person name="Leadbetter J.R."/>
        </authorList>
    </citation>
    <scope>NUCLEOTIDE SEQUENCE [LARGE SCALE GENOMIC DNA]</scope>
    <source>
        <strain evidence="6 7">Mn-1</strain>
    </source>
</reference>
<organism evidence="6 7">
    <name type="scientific">Candidatus Manganitrophus noduliformans</name>
    <dbReference type="NCBI Taxonomy" id="2606439"/>
    <lineage>
        <taxon>Bacteria</taxon>
        <taxon>Pseudomonadati</taxon>
        <taxon>Nitrospirota</taxon>
        <taxon>Nitrospiria</taxon>
        <taxon>Candidatus Troglogloeales</taxon>
        <taxon>Candidatus Manganitrophaceae</taxon>
        <taxon>Candidatus Manganitrophus</taxon>
    </lineage>
</organism>
<dbReference type="FunFam" id="3.40.309.10:FF:000009">
    <property type="entry name" value="Aldehyde dehydrogenase A"/>
    <property type="match status" value="1"/>
</dbReference>
<dbReference type="AlphaFoldDB" id="A0A7X6DSC4"/>
<gene>
    <name evidence="6" type="ORF">MNODULE_17235</name>
</gene>
<evidence type="ECO:0000256" key="3">
    <source>
        <dbReference type="PROSITE-ProRule" id="PRU10007"/>
    </source>
</evidence>
<feature type="domain" description="Aldehyde dehydrogenase" evidence="5">
    <location>
        <begin position="3"/>
        <end position="450"/>
    </location>
</feature>
<evidence type="ECO:0000256" key="2">
    <source>
        <dbReference type="ARBA" id="ARBA00023002"/>
    </source>
</evidence>
<comment type="caution">
    <text evidence="6">The sequence shown here is derived from an EMBL/GenBank/DDBJ whole genome shotgun (WGS) entry which is preliminary data.</text>
</comment>
<dbReference type="InterPro" id="IPR016162">
    <property type="entry name" value="Ald_DH_N"/>
</dbReference>
<protein>
    <submittedName>
        <fullName evidence="6">Aldehyde dehydrogenase family protein</fullName>
    </submittedName>
</protein>
<dbReference type="InterPro" id="IPR016163">
    <property type="entry name" value="Ald_DH_C"/>
</dbReference>
<name>A0A7X6DSC4_9BACT</name>
<dbReference type="Proteomes" id="UP000534783">
    <property type="component" value="Unassembled WGS sequence"/>
</dbReference>
<evidence type="ECO:0000313" key="7">
    <source>
        <dbReference type="Proteomes" id="UP000534783"/>
    </source>
</evidence>
<dbReference type="Gene3D" id="3.40.605.10">
    <property type="entry name" value="Aldehyde Dehydrogenase, Chain A, domain 1"/>
    <property type="match status" value="1"/>
</dbReference>
<dbReference type="PANTHER" id="PTHR11699">
    <property type="entry name" value="ALDEHYDE DEHYDROGENASE-RELATED"/>
    <property type="match status" value="1"/>
</dbReference>
<dbReference type="GO" id="GO:0016620">
    <property type="term" value="F:oxidoreductase activity, acting on the aldehyde or oxo group of donors, NAD or NADP as acceptor"/>
    <property type="evidence" value="ECO:0007669"/>
    <property type="project" value="InterPro"/>
</dbReference>
<dbReference type="InterPro" id="IPR016161">
    <property type="entry name" value="Ald_DH/histidinol_DH"/>
</dbReference>
<dbReference type="RefSeq" id="WP_168062196.1">
    <property type="nucleotide sequence ID" value="NZ_VTOW01000003.1"/>
</dbReference>
<evidence type="ECO:0000259" key="5">
    <source>
        <dbReference type="Pfam" id="PF00171"/>
    </source>
</evidence>
<dbReference type="InterPro" id="IPR015590">
    <property type="entry name" value="Aldehyde_DH_dom"/>
</dbReference>
<dbReference type="Gene3D" id="3.40.309.10">
    <property type="entry name" value="Aldehyde Dehydrogenase, Chain A, domain 2"/>
    <property type="match status" value="1"/>
</dbReference>
<keyword evidence="2 4" id="KW-0560">Oxidoreductase</keyword>
<accession>A0A7X6DSC4</accession>
<dbReference type="Pfam" id="PF00171">
    <property type="entry name" value="Aldedh"/>
    <property type="match status" value="1"/>
</dbReference>
<comment type="similarity">
    <text evidence="1 4">Belongs to the aldehyde dehydrogenase family.</text>
</comment>
<dbReference type="PROSITE" id="PS00687">
    <property type="entry name" value="ALDEHYDE_DEHYDR_GLU"/>
    <property type="match status" value="1"/>
</dbReference>
<dbReference type="CDD" id="cd07102">
    <property type="entry name" value="ALDH_EDX86601"/>
    <property type="match status" value="1"/>
</dbReference>
<evidence type="ECO:0000256" key="4">
    <source>
        <dbReference type="RuleBase" id="RU003345"/>
    </source>
</evidence>